<name>A0A562QN39_9BACI</name>
<evidence type="ECO:0000256" key="8">
    <source>
        <dbReference type="SAM" id="Phobius"/>
    </source>
</evidence>
<dbReference type="InterPro" id="IPR004776">
    <property type="entry name" value="Mem_transp_PIN-like"/>
</dbReference>
<keyword evidence="3" id="KW-0813">Transport</keyword>
<dbReference type="AlphaFoldDB" id="A0A562QN39"/>
<feature type="transmembrane region" description="Helical" evidence="8">
    <location>
        <begin position="29"/>
        <end position="48"/>
    </location>
</feature>
<dbReference type="RefSeq" id="WP_144449744.1">
    <property type="nucleotide sequence ID" value="NZ_VLKZ01000003.1"/>
</dbReference>
<evidence type="ECO:0000256" key="2">
    <source>
        <dbReference type="ARBA" id="ARBA00010145"/>
    </source>
</evidence>
<dbReference type="InterPro" id="IPR038770">
    <property type="entry name" value="Na+/solute_symporter_sf"/>
</dbReference>
<evidence type="ECO:0000256" key="6">
    <source>
        <dbReference type="ARBA" id="ARBA00022989"/>
    </source>
</evidence>
<keyword evidence="10" id="KW-1185">Reference proteome</keyword>
<organism evidence="9 10">
    <name type="scientific">Halalkalibacter nanhaiisediminis</name>
    <dbReference type="NCBI Taxonomy" id="688079"/>
    <lineage>
        <taxon>Bacteria</taxon>
        <taxon>Bacillati</taxon>
        <taxon>Bacillota</taxon>
        <taxon>Bacilli</taxon>
        <taxon>Bacillales</taxon>
        <taxon>Bacillaceae</taxon>
        <taxon>Halalkalibacter</taxon>
    </lineage>
</organism>
<dbReference type="OrthoDB" id="401182at2"/>
<dbReference type="GO" id="GO:0005886">
    <property type="term" value="C:plasma membrane"/>
    <property type="evidence" value="ECO:0007669"/>
    <property type="project" value="UniProtKB-SubCell"/>
</dbReference>
<comment type="similarity">
    <text evidence="2">Belongs to the auxin efflux carrier (TC 2.A.69) family.</text>
</comment>
<proteinExistence type="inferred from homology"/>
<keyword evidence="7 8" id="KW-0472">Membrane</keyword>
<feature type="transmembrane region" description="Helical" evidence="8">
    <location>
        <begin position="94"/>
        <end position="116"/>
    </location>
</feature>
<evidence type="ECO:0008006" key="11">
    <source>
        <dbReference type="Google" id="ProtNLM"/>
    </source>
</evidence>
<comment type="subcellular location">
    <subcellularLocation>
        <location evidence="1">Cell membrane</location>
        <topology evidence="1">Multi-pass membrane protein</topology>
    </subcellularLocation>
</comment>
<evidence type="ECO:0000256" key="1">
    <source>
        <dbReference type="ARBA" id="ARBA00004651"/>
    </source>
</evidence>
<feature type="transmembrane region" description="Helical" evidence="8">
    <location>
        <begin position="60"/>
        <end position="82"/>
    </location>
</feature>
<feature type="transmembrane region" description="Helical" evidence="8">
    <location>
        <begin position="188"/>
        <end position="205"/>
    </location>
</feature>
<feature type="transmembrane region" description="Helical" evidence="8">
    <location>
        <begin position="6"/>
        <end position="22"/>
    </location>
</feature>
<dbReference type="Gene3D" id="1.20.1530.20">
    <property type="match status" value="2"/>
</dbReference>
<feature type="transmembrane region" description="Helical" evidence="8">
    <location>
        <begin position="156"/>
        <end position="176"/>
    </location>
</feature>
<comment type="caution">
    <text evidence="9">The sequence shown here is derived from an EMBL/GenBank/DDBJ whole genome shotgun (WGS) entry which is preliminary data.</text>
</comment>
<keyword evidence="5 8" id="KW-0812">Transmembrane</keyword>
<reference evidence="9 10" key="1">
    <citation type="journal article" date="2015" name="Stand. Genomic Sci.">
        <title>Genomic Encyclopedia of Bacterial and Archaeal Type Strains, Phase III: the genomes of soil and plant-associated and newly described type strains.</title>
        <authorList>
            <person name="Whitman W.B."/>
            <person name="Woyke T."/>
            <person name="Klenk H.P."/>
            <person name="Zhou Y."/>
            <person name="Lilburn T.G."/>
            <person name="Beck B.J."/>
            <person name="De Vos P."/>
            <person name="Vandamme P."/>
            <person name="Eisen J.A."/>
            <person name="Garrity G."/>
            <person name="Hugenholtz P."/>
            <person name="Kyrpides N.C."/>
        </authorList>
    </citation>
    <scope>NUCLEOTIDE SEQUENCE [LARGE SCALE GENOMIC DNA]</scope>
    <source>
        <strain evidence="9 10">CGMCC 1.10116</strain>
    </source>
</reference>
<dbReference type="PANTHER" id="PTHR36838:SF3">
    <property type="entry name" value="TRANSPORTER AUXIN EFFLUX CARRIER EC FAMILY"/>
    <property type="match status" value="1"/>
</dbReference>
<evidence type="ECO:0000256" key="4">
    <source>
        <dbReference type="ARBA" id="ARBA00022475"/>
    </source>
</evidence>
<dbReference type="EMBL" id="VLKZ01000003">
    <property type="protein sequence ID" value="TWI58083.1"/>
    <property type="molecule type" value="Genomic_DNA"/>
</dbReference>
<keyword evidence="6 8" id="KW-1133">Transmembrane helix</keyword>
<gene>
    <name evidence="9" type="ORF">IQ10_01414</name>
</gene>
<keyword evidence="4" id="KW-1003">Cell membrane</keyword>
<sequence>MSVSMMAIIILFGMLIGRRLEINFEAKRLLMMIIINIAVPAIIFNGIFNTKISDELLGNMLAIFIISIVLNMIGIGLGWLVARLFGFRSLKARKIAILAGIGNTGFIGIPLCAQIFGPTGGLLAAIFDAGLDVVVFTLVIMLLQQGEALSLRQFKAVFNIPVMAIMAGIIIAVIGYEPPMIAKELTATLANLAAPLAMIYVGLLIPNFYKQKKKTSLRFVSIPLVMKLLVFPFMMIALLQVLPLTSEVKQVAFIQVSMPTFMLATVLFARYADDEDTAVMTTVYSTLLSLLTIPFIAYVVSVLI</sequence>
<feature type="transmembrane region" description="Helical" evidence="8">
    <location>
        <begin position="217"/>
        <end position="239"/>
    </location>
</feature>
<feature type="transmembrane region" description="Helical" evidence="8">
    <location>
        <begin position="251"/>
        <end position="271"/>
    </location>
</feature>
<dbReference type="Pfam" id="PF03547">
    <property type="entry name" value="Mem_trans"/>
    <property type="match status" value="1"/>
</dbReference>
<evidence type="ECO:0000313" key="9">
    <source>
        <dbReference type="EMBL" id="TWI58083.1"/>
    </source>
</evidence>
<evidence type="ECO:0000256" key="5">
    <source>
        <dbReference type="ARBA" id="ARBA00022692"/>
    </source>
</evidence>
<accession>A0A562QN39</accession>
<evidence type="ECO:0000256" key="7">
    <source>
        <dbReference type="ARBA" id="ARBA00023136"/>
    </source>
</evidence>
<evidence type="ECO:0000256" key="3">
    <source>
        <dbReference type="ARBA" id="ARBA00022448"/>
    </source>
</evidence>
<dbReference type="PANTHER" id="PTHR36838">
    <property type="entry name" value="AUXIN EFFLUX CARRIER FAMILY PROTEIN"/>
    <property type="match status" value="1"/>
</dbReference>
<protein>
    <recommendedName>
        <fullName evidence="11">Auxin efflux carrier</fullName>
    </recommendedName>
</protein>
<evidence type="ECO:0000313" key="10">
    <source>
        <dbReference type="Proteomes" id="UP000315711"/>
    </source>
</evidence>
<feature type="transmembrane region" description="Helical" evidence="8">
    <location>
        <begin position="283"/>
        <end position="303"/>
    </location>
</feature>
<feature type="transmembrane region" description="Helical" evidence="8">
    <location>
        <begin position="122"/>
        <end position="144"/>
    </location>
</feature>
<dbReference type="Proteomes" id="UP000315711">
    <property type="component" value="Unassembled WGS sequence"/>
</dbReference>
<dbReference type="GO" id="GO:0055085">
    <property type="term" value="P:transmembrane transport"/>
    <property type="evidence" value="ECO:0007669"/>
    <property type="project" value="InterPro"/>
</dbReference>